<dbReference type="InterPro" id="IPR018357">
    <property type="entry name" value="Hexapep_transf_CS"/>
</dbReference>
<sequence>MPFIHPTAIVDPAAKLAESVTVGPYCVVGPQVEAADNVELKSHVVLEGRTSVGPGTTIYPFASIGVRPQDLKYKGEESRLEIGANVTIREHVTANPGTEGGGMLTKIGDSVLLAIGAHVAHDCFIGDGSIVMNNVLLGGHVVIGEAAVIGGGSAIHQFVRIGKHAMIGGASGVENDVIPFGTVFGNRAHLHGLNLVGMKRRGFSREDIHALRNAYKQLFSHDEGKVMADRLRGVAEQYPDSEAVRDVVAFMEAESSRAICQPAPSAGGGDAA</sequence>
<evidence type="ECO:0000256" key="7">
    <source>
        <dbReference type="ARBA" id="ARBA00023315"/>
    </source>
</evidence>
<keyword evidence="4 8" id="KW-0808">Transferase</keyword>
<gene>
    <name evidence="8" type="primary">lpxA</name>
    <name evidence="10" type="ORF">C882_4151</name>
</gene>
<evidence type="ECO:0000256" key="4">
    <source>
        <dbReference type="ARBA" id="ARBA00022679"/>
    </source>
</evidence>
<evidence type="ECO:0000256" key="6">
    <source>
        <dbReference type="ARBA" id="ARBA00023098"/>
    </source>
</evidence>
<keyword evidence="6 8" id="KW-0443">Lipid metabolism</keyword>
<keyword evidence="11" id="KW-1185">Reference proteome</keyword>
<proteinExistence type="inferred from homology"/>
<dbReference type="GO" id="GO:0008780">
    <property type="term" value="F:acyl-[acyl-carrier-protein]-UDP-N-acetylglucosamine O-acyltransferase activity"/>
    <property type="evidence" value="ECO:0007669"/>
    <property type="project" value="UniProtKB-UniRule"/>
</dbReference>
<dbReference type="Proteomes" id="UP000009881">
    <property type="component" value="Unassembled WGS sequence"/>
</dbReference>
<evidence type="ECO:0000256" key="1">
    <source>
        <dbReference type="ARBA" id="ARBA00022490"/>
    </source>
</evidence>
<dbReference type="PATRIC" id="fig|1238182.3.peg.1813"/>
<evidence type="ECO:0000256" key="5">
    <source>
        <dbReference type="ARBA" id="ARBA00022737"/>
    </source>
</evidence>
<keyword evidence="7 8" id="KW-0012">Acyltransferase</keyword>
<dbReference type="UniPathway" id="UPA00359">
    <property type="reaction ID" value="UER00477"/>
</dbReference>
<comment type="pathway">
    <text evidence="8">Glycolipid biosynthesis; lipid IV(A) biosynthesis; lipid IV(A) from (3R)-3-hydroxytetradecanoyl-[acyl-carrier-protein] and UDP-N-acetyl-alpha-D-glucosamine: step 1/6.</text>
</comment>
<dbReference type="EMBL" id="ANHY01000007">
    <property type="protein sequence ID" value="EKV30814.1"/>
    <property type="molecule type" value="Genomic_DNA"/>
</dbReference>
<evidence type="ECO:0000313" key="10">
    <source>
        <dbReference type="EMBL" id="EKV30814.1"/>
    </source>
</evidence>
<organism evidence="10 11">
    <name type="scientific">Caenispirillum salinarum AK4</name>
    <dbReference type="NCBI Taxonomy" id="1238182"/>
    <lineage>
        <taxon>Bacteria</taxon>
        <taxon>Pseudomonadati</taxon>
        <taxon>Pseudomonadota</taxon>
        <taxon>Alphaproteobacteria</taxon>
        <taxon>Rhodospirillales</taxon>
        <taxon>Novispirillaceae</taxon>
        <taxon>Caenispirillum</taxon>
    </lineage>
</organism>
<dbReference type="PROSITE" id="PS00101">
    <property type="entry name" value="HEXAPEP_TRANSFERASES"/>
    <property type="match status" value="1"/>
</dbReference>
<protein>
    <recommendedName>
        <fullName evidence="8">Acyl-[acyl-carrier-protein]--UDP-N-acetylglucosamine O-acyltransferase</fullName>
        <shortName evidence="8">UDP-N-acetylglucosamine acyltransferase</shortName>
        <ecNumber evidence="8">2.3.1.129</ecNumber>
    </recommendedName>
</protein>
<keyword evidence="1 8" id="KW-0963">Cytoplasm</keyword>
<dbReference type="HAMAP" id="MF_00387">
    <property type="entry name" value="LpxA"/>
    <property type="match status" value="1"/>
</dbReference>
<comment type="caution">
    <text evidence="10">The sequence shown here is derived from an EMBL/GenBank/DDBJ whole genome shotgun (WGS) entry which is preliminary data.</text>
</comment>
<dbReference type="Gene3D" id="2.160.10.10">
    <property type="entry name" value="Hexapeptide repeat proteins"/>
    <property type="match status" value="1"/>
</dbReference>
<dbReference type="InterPro" id="IPR011004">
    <property type="entry name" value="Trimer_LpxA-like_sf"/>
</dbReference>
<dbReference type="NCBIfam" id="NF003657">
    <property type="entry name" value="PRK05289.1"/>
    <property type="match status" value="1"/>
</dbReference>
<dbReference type="CDD" id="cd03351">
    <property type="entry name" value="LbH_UDP-GlcNAc_AT"/>
    <property type="match status" value="1"/>
</dbReference>
<dbReference type="AlphaFoldDB" id="K9H184"/>
<evidence type="ECO:0000256" key="8">
    <source>
        <dbReference type="HAMAP-Rule" id="MF_00387"/>
    </source>
</evidence>
<dbReference type="GO" id="GO:0005737">
    <property type="term" value="C:cytoplasm"/>
    <property type="evidence" value="ECO:0007669"/>
    <property type="project" value="UniProtKB-SubCell"/>
</dbReference>
<dbReference type="InterPro" id="IPR010137">
    <property type="entry name" value="Lipid_A_LpxA"/>
</dbReference>
<keyword evidence="2 8" id="KW-0444">Lipid biosynthesis</keyword>
<dbReference type="EC" id="2.3.1.129" evidence="8"/>
<comment type="subunit">
    <text evidence="8">Homotrimer.</text>
</comment>
<evidence type="ECO:0000259" key="9">
    <source>
        <dbReference type="Pfam" id="PF13720"/>
    </source>
</evidence>
<dbReference type="PIRSF" id="PIRSF000456">
    <property type="entry name" value="UDP-GlcNAc_acltr"/>
    <property type="match status" value="1"/>
</dbReference>
<dbReference type="PANTHER" id="PTHR43480">
    <property type="entry name" value="ACYL-[ACYL-CARRIER-PROTEIN]--UDP-N-ACETYLGLUCOSAMINE O-ACYLTRANSFERASE"/>
    <property type="match status" value="1"/>
</dbReference>
<evidence type="ECO:0000256" key="3">
    <source>
        <dbReference type="ARBA" id="ARBA00022556"/>
    </source>
</evidence>
<dbReference type="PANTHER" id="PTHR43480:SF1">
    <property type="entry name" value="ACYL-[ACYL-CARRIER-PROTEIN]--UDP-N-ACETYLGLUCOSAMINE O-ACYLTRANSFERASE, MITOCHONDRIAL-RELATED"/>
    <property type="match status" value="1"/>
</dbReference>
<dbReference type="Pfam" id="PF13720">
    <property type="entry name" value="Acetyltransf_11"/>
    <property type="match status" value="1"/>
</dbReference>
<feature type="domain" description="UDP N-acetylglucosamine O-acyltransferase C-terminal" evidence="9">
    <location>
        <begin position="176"/>
        <end position="260"/>
    </location>
</feature>
<comment type="function">
    <text evidence="8">Involved in the biosynthesis of lipid A, a phosphorylated glycolipid that anchors the lipopolysaccharide to the outer membrane of the cell.</text>
</comment>
<dbReference type="InterPro" id="IPR029098">
    <property type="entry name" value="Acetyltransf_C"/>
</dbReference>
<comment type="catalytic activity">
    <reaction evidence="8">
        <text>a (3R)-hydroxyacyl-[ACP] + UDP-N-acetyl-alpha-D-glucosamine = a UDP-3-O-[(3R)-3-hydroxyacyl]-N-acetyl-alpha-D-glucosamine + holo-[ACP]</text>
        <dbReference type="Rhea" id="RHEA:67812"/>
        <dbReference type="Rhea" id="RHEA-COMP:9685"/>
        <dbReference type="Rhea" id="RHEA-COMP:9945"/>
        <dbReference type="ChEBI" id="CHEBI:57705"/>
        <dbReference type="ChEBI" id="CHEBI:64479"/>
        <dbReference type="ChEBI" id="CHEBI:78827"/>
        <dbReference type="ChEBI" id="CHEBI:173225"/>
        <dbReference type="EC" id="2.3.1.129"/>
    </reaction>
</comment>
<keyword evidence="3 8" id="KW-0441">Lipid A biosynthesis</keyword>
<dbReference type="InterPro" id="IPR037157">
    <property type="entry name" value="Acetyltransf_C_sf"/>
</dbReference>
<dbReference type="eggNOG" id="COG1043">
    <property type="taxonomic scope" value="Bacteria"/>
</dbReference>
<evidence type="ECO:0000313" key="11">
    <source>
        <dbReference type="Proteomes" id="UP000009881"/>
    </source>
</evidence>
<keyword evidence="5 8" id="KW-0677">Repeat</keyword>
<dbReference type="OrthoDB" id="9807278at2"/>
<dbReference type="GO" id="GO:0016020">
    <property type="term" value="C:membrane"/>
    <property type="evidence" value="ECO:0007669"/>
    <property type="project" value="GOC"/>
</dbReference>
<dbReference type="NCBIfam" id="TIGR01852">
    <property type="entry name" value="lipid_A_lpxA"/>
    <property type="match status" value="1"/>
</dbReference>
<dbReference type="STRING" id="1238182.C882_4151"/>
<comment type="similarity">
    <text evidence="8">Belongs to the transferase hexapeptide repeat family. LpxA subfamily.</text>
</comment>
<dbReference type="RefSeq" id="WP_009540259.1">
    <property type="nucleotide sequence ID" value="NZ_ANHY01000007.1"/>
</dbReference>
<accession>K9H184</accession>
<dbReference type="Gene3D" id="1.20.1180.10">
    <property type="entry name" value="Udp N-acetylglucosamine O-acyltransferase, C-terminal domain"/>
    <property type="match status" value="1"/>
</dbReference>
<evidence type="ECO:0000256" key="2">
    <source>
        <dbReference type="ARBA" id="ARBA00022516"/>
    </source>
</evidence>
<comment type="subcellular location">
    <subcellularLocation>
        <location evidence="8">Cytoplasm</location>
    </subcellularLocation>
</comment>
<name>K9H184_9PROT</name>
<dbReference type="GO" id="GO:0009245">
    <property type="term" value="P:lipid A biosynthetic process"/>
    <property type="evidence" value="ECO:0007669"/>
    <property type="project" value="UniProtKB-UniRule"/>
</dbReference>
<dbReference type="SUPFAM" id="SSF51161">
    <property type="entry name" value="Trimeric LpxA-like enzymes"/>
    <property type="match status" value="1"/>
</dbReference>
<reference evidence="10 11" key="1">
    <citation type="journal article" date="2013" name="Genome Announc.">
        <title>Draft Genome Sequence of an Alphaproteobacterium, Caenispirillum salinarum AK4(T), Isolated from a Solar Saltern.</title>
        <authorList>
            <person name="Khatri I."/>
            <person name="Singh A."/>
            <person name="Korpole S."/>
            <person name="Pinnaka A.K."/>
            <person name="Subramanian S."/>
        </authorList>
    </citation>
    <scope>NUCLEOTIDE SEQUENCE [LARGE SCALE GENOMIC DNA]</scope>
    <source>
        <strain evidence="10 11">AK4</strain>
    </source>
</reference>